<dbReference type="InterPro" id="IPR018631">
    <property type="entry name" value="AAA-ATPase-like_dom"/>
</dbReference>
<proteinExistence type="predicted"/>
<dbReference type="InterPro" id="IPR027417">
    <property type="entry name" value="P-loop_NTPase"/>
</dbReference>
<accession>H7EJ16</accession>
<dbReference type="Pfam" id="PF08011">
    <property type="entry name" value="PDDEXK_9"/>
    <property type="match status" value="1"/>
</dbReference>
<dbReference type="OrthoDB" id="362582at2"/>
<dbReference type="STRING" id="907348.TresaDRAFT_2115"/>
<sequence>MGNRYLPIGIQDFEDLRRRGFIYVDKTAFIDKLVREGKPYFLSRPRRFGKSLLLSTMEYYFLGKKELFDGLYISKTEKEWTQYPVIKISFGADNYPDLDCLKSQMNSILSEYEEKYNIEVSDERFAPRLKNIIRHTSEKTGKQVVILIDEYDKPILDALYTEYEEQNRQELRSFYSPLKDCDKYIRFLFITGITKVSHVNIFSGLNQLDDISLYEDFSSICGISESELTEYFTPEIEALAKSQELTVEETKAKLAEMYDGYHFTHDVEGVYNPFCLLKCLKQKDFGSYWFESGTPSFLVKTLQNQPLILEHLVNGRQAKEDHFKNYDPDSKNMLPVVYQSGYLTIKGFEKEERLFTLDFPNREVEEGFLTILLDKFVTVPYDDLGLEITNLRKALRAHNIDKALSIIKSAIADLPTIVKKDMCENYYESVVHLMFRLTGMRVVSELQSVAGRSDVVAATKDAVFIFELKMDRGQDFESVADAALNQIDENGYADRFAVNGKTMFKIGMVFSSEGKGLVGWKTR</sequence>
<evidence type="ECO:0000313" key="3">
    <source>
        <dbReference type="Proteomes" id="UP000003571"/>
    </source>
</evidence>
<evidence type="ECO:0000313" key="2">
    <source>
        <dbReference type="EMBL" id="EIC02473.1"/>
    </source>
</evidence>
<dbReference type="PATRIC" id="fig|907348.3.peg.828"/>
<dbReference type="Pfam" id="PF09820">
    <property type="entry name" value="AAA-ATPase_like"/>
    <property type="match status" value="1"/>
</dbReference>
<dbReference type="SUPFAM" id="SSF52540">
    <property type="entry name" value="P-loop containing nucleoside triphosphate hydrolases"/>
    <property type="match status" value="1"/>
</dbReference>
<dbReference type="eggNOG" id="COG1672">
    <property type="taxonomic scope" value="Bacteria"/>
</dbReference>
<protein>
    <submittedName>
        <fullName evidence="2">AAA-ATPase</fullName>
    </submittedName>
</protein>
<dbReference type="Proteomes" id="UP000003571">
    <property type="component" value="Unassembled WGS sequence"/>
</dbReference>
<evidence type="ECO:0000259" key="1">
    <source>
        <dbReference type="Pfam" id="PF09820"/>
    </source>
</evidence>
<dbReference type="PANTHER" id="PTHR34825:SF1">
    <property type="entry name" value="AAA-ATPASE-LIKE DOMAIN-CONTAINING PROTEIN"/>
    <property type="match status" value="1"/>
</dbReference>
<name>H7EJ16_9SPIR</name>
<dbReference type="Gene3D" id="3.40.50.300">
    <property type="entry name" value="P-loop containing nucleotide triphosphate hydrolases"/>
    <property type="match status" value="1"/>
</dbReference>
<feature type="domain" description="AAA-ATPase-like" evidence="1">
    <location>
        <begin position="7"/>
        <end position="202"/>
    </location>
</feature>
<dbReference type="AlphaFoldDB" id="H7EJ16"/>
<dbReference type="InterPro" id="IPR012547">
    <property type="entry name" value="PDDEXK_9"/>
</dbReference>
<reference evidence="2 3" key="1">
    <citation type="submission" date="2011-09" db="EMBL/GenBank/DDBJ databases">
        <title>The draft genome of Treponema saccharophilum DSM 2985.</title>
        <authorList>
            <consortium name="US DOE Joint Genome Institute (JGI-PGF)"/>
            <person name="Lucas S."/>
            <person name="Copeland A."/>
            <person name="Lapidus A."/>
            <person name="Glavina del Rio T."/>
            <person name="Dalin E."/>
            <person name="Tice H."/>
            <person name="Bruce D."/>
            <person name="Goodwin L."/>
            <person name="Pitluck S."/>
            <person name="Peters L."/>
            <person name="Kyrpides N."/>
            <person name="Mavromatis K."/>
            <person name="Ivanova N."/>
            <person name="Markowitz V."/>
            <person name="Cheng J.-F."/>
            <person name="Hugenholtz P."/>
            <person name="Woyke T."/>
            <person name="Wu D."/>
            <person name="Gronow S."/>
            <person name="Wellnitz S."/>
            <person name="Brambilla E."/>
            <person name="Klenk H.-P."/>
            <person name="Eisen J.A."/>
        </authorList>
    </citation>
    <scope>NUCLEOTIDE SEQUENCE [LARGE SCALE GENOMIC DNA]</scope>
    <source>
        <strain evidence="2 3">DSM 2985</strain>
    </source>
</reference>
<dbReference type="EMBL" id="AGRW01000039">
    <property type="protein sequence ID" value="EIC02473.1"/>
    <property type="molecule type" value="Genomic_DNA"/>
</dbReference>
<organism evidence="2 3">
    <name type="scientific">Treponema saccharophilum DSM 2985</name>
    <dbReference type="NCBI Taxonomy" id="907348"/>
    <lineage>
        <taxon>Bacteria</taxon>
        <taxon>Pseudomonadati</taxon>
        <taxon>Spirochaetota</taxon>
        <taxon>Spirochaetia</taxon>
        <taxon>Spirochaetales</taxon>
        <taxon>Treponemataceae</taxon>
        <taxon>Treponema</taxon>
    </lineage>
</organism>
<dbReference type="RefSeq" id="WP_004266628.1">
    <property type="nucleotide sequence ID" value="NZ_AGRW01000039.1"/>
</dbReference>
<gene>
    <name evidence="2" type="ORF">TresaDRAFT_2115</name>
</gene>
<keyword evidence="3" id="KW-1185">Reference proteome</keyword>
<comment type="caution">
    <text evidence="2">The sequence shown here is derived from an EMBL/GenBank/DDBJ whole genome shotgun (WGS) entry which is preliminary data.</text>
</comment>
<dbReference type="PANTHER" id="PTHR34825">
    <property type="entry name" value="CONSERVED PROTEIN, WITH A WEAK D-GALACTARATE DEHYDRATASE/ALTRONATE HYDROLASE DOMAIN"/>
    <property type="match status" value="1"/>
</dbReference>